<dbReference type="AlphaFoldDB" id="A0A951PB96"/>
<dbReference type="Proteomes" id="UP000707356">
    <property type="component" value="Unassembled WGS sequence"/>
</dbReference>
<reference evidence="1" key="1">
    <citation type="submission" date="2021-05" db="EMBL/GenBank/DDBJ databases">
        <authorList>
            <person name="Pietrasiak N."/>
            <person name="Ward R."/>
            <person name="Stajich J.E."/>
            <person name="Kurbessoian T."/>
        </authorList>
    </citation>
    <scope>NUCLEOTIDE SEQUENCE</scope>
    <source>
        <strain evidence="1">GSE-TBD4-15B</strain>
    </source>
</reference>
<name>A0A951PB96_9CYAN</name>
<accession>A0A951PB96</accession>
<evidence type="ECO:0000313" key="2">
    <source>
        <dbReference type="Proteomes" id="UP000707356"/>
    </source>
</evidence>
<protein>
    <submittedName>
        <fullName evidence="1">Uncharacterized protein</fullName>
    </submittedName>
</protein>
<sequence length="120" mass="13855">MATITLEIPDDLLEQLSPLQEQLPELLRQCLQPAFPSQIYRHILDFLTSQPSPEQIAAFRPTPEMQARLKPLLARSHSGELTPTEQRELDEYERIEHLIVMLKTGNQRISERQRAAKLNS</sequence>
<dbReference type="EMBL" id="JAHHHV010000046">
    <property type="protein sequence ID" value="MBW4465519.1"/>
    <property type="molecule type" value="Genomic_DNA"/>
</dbReference>
<proteinExistence type="predicted"/>
<comment type="caution">
    <text evidence="1">The sequence shown here is derived from an EMBL/GenBank/DDBJ whole genome shotgun (WGS) entry which is preliminary data.</text>
</comment>
<gene>
    <name evidence="1" type="ORF">KME07_08770</name>
</gene>
<evidence type="ECO:0000313" key="1">
    <source>
        <dbReference type="EMBL" id="MBW4465519.1"/>
    </source>
</evidence>
<organism evidence="1 2">
    <name type="scientific">Pegethrix bostrychoides GSE-TBD4-15B</name>
    <dbReference type="NCBI Taxonomy" id="2839662"/>
    <lineage>
        <taxon>Bacteria</taxon>
        <taxon>Bacillati</taxon>
        <taxon>Cyanobacteriota</taxon>
        <taxon>Cyanophyceae</taxon>
        <taxon>Oculatellales</taxon>
        <taxon>Oculatellaceae</taxon>
        <taxon>Pegethrix</taxon>
    </lineage>
</organism>
<reference evidence="1" key="2">
    <citation type="journal article" date="2022" name="Microbiol. Resour. Announc.">
        <title>Metagenome Sequencing to Explore Phylogenomics of Terrestrial Cyanobacteria.</title>
        <authorList>
            <person name="Ward R.D."/>
            <person name="Stajich J.E."/>
            <person name="Johansen J.R."/>
            <person name="Huntemann M."/>
            <person name="Clum A."/>
            <person name="Foster B."/>
            <person name="Foster B."/>
            <person name="Roux S."/>
            <person name="Palaniappan K."/>
            <person name="Varghese N."/>
            <person name="Mukherjee S."/>
            <person name="Reddy T.B.K."/>
            <person name="Daum C."/>
            <person name="Copeland A."/>
            <person name="Chen I.A."/>
            <person name="Ivanova N.N."/>
            <person name="Kyrpides N.C."/>
            <person name="Shapiro N."/>
            <person name="Eloe-Fadrosh E.A."/>
            <person name="Pietrasiak N."/>
        </authorList>
    </citation>
    <scope>NUCLEOTIDE SEQUENCE</scope>
    <source>
        <strain evidence="1">GSE-TBD4-15B</strain>
    </source>
</reference>